<name>A0ABR8T5L8_9BACL</name>
<organism evidence="2 3">
    <name type="scientific">Paenibacillus gallinarum</name>
    <dbReference type="NCBI Taxonomy" id="2762232"/>
    <lineage>
        <taxon>Bacteria</taxon>
        <taxon>Bacillati</taxon>
        <taxon>Bacillota</taxon>
        <taxon>Bacilli</taxon>
        <taxon>Bacillales</taxon>
        <taxon>Paenibacillaceae</taxon>
        <taxon>Paenibacillus</taxon>
    </lineage>
</organism>
<keyword evidence="1" id="KW-0732">Signal</keyword>
<dbReference type="InterPro" id="IPR047808">
    <property type="entry name" value="CueP-like"/>
</dbReference>
<evidence type="ECO:0000313" key="2">
    <source>
        <dbReference type="EMBL" id="MBD7971064.1"/>
    </source>
</evidence>
<reference evidence="2 3" key="1">
    <citation type="submission" date="2020-08" db="EMBL/GenBank/DDBJ databases">
        <title>A Genomic Blueprint of the Chicken Gut Microbiome.</title>
        <authorList>
            <person name="Gilroy R."/>
            <person name="Ravi A."/>
            <person name="Getino M."/>
            <person name="Pursley I."/>
            <person name="Horton D.L."/>
            <person name="Alikhan N.-F."/>
            <person name="Baker D."/>
            <person name="Gharbi K."/>
            <person name="Hall N."/>
            <person name="Watson M."/>
            <person name="Adriaenssens E.M."/>
            <person name="Foster-Nyarko E."/>
            <person name="Jarju S."/>
            <person name="Secka A."/>
            <person name="Antonio M."/>
            <person name="Oren A."/>
            <person name="Chaudhuri R."/>
            <person name="La Ragione R.M."/>
            <person name="Hildebrand F."/>
            <person name="Pallen M.J."/>
        </authorList>
    </citation>
    <scope>NUCLEOTIDE SEQUENCE [LARGE SCALE GENOMIC DNA]</scope>
    <source>
        <strain evidence="2 3">Sa2BVA9</strain>
    </source>
</reference>
<gene>
    <name evidence="2" type="ORF">H9647_23630</name>
</gene>
<dbReference type="Pfam" id="PF21172">
    <property type="entry name" value="CueP"/>
    <property type="match status" value="1"/>
</dbReference>
<evidence type="ECO:0000313" key="3">
    <source>
        <dbReference type="Proteomes" id="UP000608071"/>
    </source>
</evidence>
<dbReference type="NCBIfam" id="NF038094">
    <property type="entry name" value="CueP_fam"/>
    <property type="match status" value="1"/>
</dbReference>
<dbReference type="Gene3D" id="2.60.40.3700">
    <property type="match status" value="1"/>
</dbReference>
<dbReference type="PROSITE" id="PS51257">
    <property type="entry name" value="PROKAR_LIPOPROTEIN"/>
    <property type="match status" value="1"/>
</dbReference>
<sequence length="176" mass="19502">MKKGLLLVSFILLSLVTVACNNHSNNSASNEAGTQNIKEKVHAYSVGSFEDVSASITSEELIVTDHGKKTSFDLPKDEFFVSIAPFIENTHECAIHSLTGCQGELVEKNFDVLIQDEEGTVVMDETITSLENGFIDLWLPRDRKYQVKIEYDGKTAESEIGTFKDSNTCITTMQLT</sequence>
<dbReference type="RefSeq" id="WP_191804684.1">
    <property type="nucleotide sequence ID" value="NZ_JACSQL010000019.1"/>
</dbReference>
<keyword evidence="3" id="KW-1185">Reference proteome</keyword>
<accession>A0ABR8T5L8</accession>
<dbReference type="EMBL" id="JACSQL010000019">
    <property type="protein sequence ID" value="MBD7971064.1"/>
    <property type="molecule type" value="Genomic_DNA"/>
</dbReference>
<proteinExistence type="predicted"/>
<comment type="caution">
    <text evidence="2">The sequence shown here is derived from an EMBL/GenBank/DDBJ whole genome shotgun (WGS) entry which is preliminary data.</text>
</comment>
<evidence type="ECO:0000256" key="1">
    <source>
        <dbReference type="SAM" id="SignalP"/>
    </source>
</evidence>
<dbReference type="Proteomes" id="UP000608071">
    <property type="component" value="Unassembled WGS sequence"/>
</dbReference>
<feature type="signal peptide" evidence="1">
    <location>
        <begin position="1"/>
        <end position="19"/>
    </location>
</feature>
<feature type="chain" id="PRO_5045203756" evidence="1">
    <location>
        <begin position="20"/>
        <end position="176"/>
    </location>
</feature>
<protein>
    <submittedName>
        <fullName evidence="2">CueP family metal-binding protein</fullName>
    </submittedName>
</protein>